<dbReference type="InterPro" id="IPR050493">
    <property type="entry name" value="FAD-dep_Monooxygenase_BioMet"/>
</dbReference>
<dbReference type="InterPro" id="IPR036188">
    <property type="entry name" value="FAD/NAD-bd_sf"/>
</dbReference>
<evidence type="ECO:0000313" key="4">
    <source>
        <dbReference type="EMBL" id="SEG99759.1"/>
    </source>
</evidence>
<dbReference type="RefSeq" id="WP_103960952.1">
    <property type="nucleotide sequence ID" value="NZ_FNVT01000014.1"/>
</dbReference>
<dbReference type="GO" id="GO:0071949">
    <property type="term" value="F:FAD binding"/>
    <property type="evidence" value="ECO:0007669"/>
    <property type="project" value="InterPro"/>
</dbReference>
<dbReference type="SUPFAM" id="SSF51905">
    <property type="entry name" value="FAD/NAD(P)-binding domain"/>
    <property type="match status" value="1"/>
</dbReference>
<keyword evidence="1" id="KW-0560">Oxidoreductase</keyword>
<dbReference type="Gene3D" id="3.30.9.30">
    <property type="match status" value="1"/>
</dbReference>
<evidence type="ECO:0000313" key="5">
    <source>
        <dbReference type="Proteomes" id="UP000236732"/>
    </source>
</evidence>
<keyword evidence="2" id="KW-0503">Monooxygenase</keyword>
<dbReference type="Proteomes" id="UP000236732">
    <property type="component" value="Unassembled WGS sequence"/>
</dbReference>
<dbReference type="Gene3D" id="3.50.50.60">
    <property type="entry name" value="FAD/NAD(P)-binding domain"/>
    <property type="match status" value="1"/>
</dbReference>
<dbReference type="PANTHER" id="PTHR13789">
    <property type="entry name" value="MONOOXYGENASE"/>
    <property type="match status" value="1"/>
</dbReference>
<name>A0A1H6ESE9_9ACTN</name>
<dbReference type="EMBL" id="FNVT01000014">
    <property type="protein sequence ID" value="SEG99759.1"/>
    <property type="molecule type" value="Genomic_DNA"/>
</dbReference>
<dbReference type="InterPro" id="IPR002938">
    <property type="entry name" value="FAD-bd"/>
</dbReference>
<dbReference type="GO" id="GO:0004497">
    <property type="term" value="F:monooxygenase activity"/>
    <property type="evidence" value="ECO:0007669"/>
    <property type="project" value="UniProtKB-KW"/>
</dbReference>
<dbReference type="Pfam" id="PF01494">
    <property type="entry name" value="FAD_binding_3"/>
    <property type="match status" value="1"/>
</dbReference>
<proteinExistence type="predicted"/>
<dbReference type="SUPFAM" id="SSF54373">
    <property type="entry name" value="FAD-linked reductases, C-terminal domain"/>
    <property type="match status" value="1"/>
</dbReference>
<reference evidence="4 5" key="1">
    <citation type="submission" date="2016-10" db="EMBL/GenBank/DDBJ databases">
        <authorList>
            <person name="de Groot N.N."/>
        </authorList>
    </citation>
    <scope>NUCLEOTIDE SEQUENCE [LARGE SCALE GENOMIC DNA]</scope>
    <source>
        <strain evidence="4 5">CGMCC 4.7037</strain>
    </source>
</reference>
<feature type="domain" description="FAD-binding" evidence="3">
    <location>
        <begin position="9"/>
        <end position="350"/>
    </location>
</feature>
<protein>
    <submittedName>
        <fullName evidence="4">2-polyprenyl-6-methoxyphenol hydroxylase</fullName>
    </submittedName>
</protein>
<evidence type="ECO:0000259" key="3">
    <source>
        <dbReference type="Pfam" id="PF01494"/>
    </source>
</evidence>
<dbReference type="AlphaFoldDB" id="A0A1H6ESE9"/>
<sequence length="397" mass="43794">MRPRPRLRAAVVGGSIAGCATAIAIRRAGNDVTVFERSAGRLQTRGLGIAIPGPLRDQLIAAGYLDESMPLRRLTERIWLVRRPGRPDSRELWRQKSPVLACNWGLLWQSLRKRVDGAEYLTDAAVSAVRRLPDGRATVQRKGSGEMAYDLVVGADGYRSLVRESLLPGCRPNYAGYALWRASVPLSALSDPARVMAVLDDAYLTIVFPGGHAIIYLIPANDPGSELRLNWAIYARPPAEPPSDEITMTRHIQDLVARFFPAEWIEPVMAAETIAVHPVHDLKIPLVADAPFLLAGDASTITRPHTASGAVKALQDALCLERALSSSHRPAQALTRYQQERCAEGNRLVDLGRAIGREQVEHTPDWTRMGPSQMDQWTRETLDGHNHYLYGNISRSS</sequence>
<dbReference type="PRINTS" id="PR00420">
    <property type="entry name" value="RNGMNOXGNASE"/>
</dbReference>
<keyword evidence="5" id="KW-1185">Reference proteome</keyword>
<accession>A0A1H6ESE9</accession>
<organism evidence="4 5">
    <name type="scientific">Nonomuraea solani</name>
    <dbReference type="NCBI Taxonomy" id="1144553"/>
    <lineage>
        <taxon>Bacteria</taxon>
        <taxon>Bacillati</taxon>
        <taxon>Actinomycetota</taxon>
        <taxon>Actinomycetes</taxon>
        <taxon>Streptosporangiales</taxon>
        <taxon>Streptosporangiaceae</taxon>
        <taxon>Nonomuraea</taxon>
    </lineage>
</organism>
<evidence type="ECO:0000256" key="1">
    <source>
        <dbReference type="ARBA" id="ARBA00023002"/>
    </source>
</evidence>
<dbReference type="OrthoDB" id="9782160at2"/>
<gene>
    <name evidence="4" type="ORF">SAMN05444920_11435</name>
</gene>
<dbReference type="PANTHER" id="PTHR13789:SF309">
    <property type="entry name" value="PUTATIVE (AFU_ORTHOLOGUE AFUA_6G14510)-RELATED"/>
    <property type="match status" value="1"/>
</dbReference>
<dbReference type="PROSITE" id="PS51257">
    <property type="entry name" value="PROKAR_LIPOPROTEIN"/>
    <property type="match status" value="1"/>
</dbReference>
<evidence type="ECO:0000256" key="2">
    <source>
        <dbReference type="ARBA" id="ARBA00023033"/>
    </source>
</evidence>